<protein>
    <recommendedName>
        <fullName evidence="3">DUF4375 domain-containing protein</fullName>
    </recommendedName>
</protein>
<evidence type="ECO:0000313" key="2">
    <source>
        <dbReference type="Proteomes" id="UP001597197"/>
    </source>
</evidence>
<dbReference type="Proteomes" id="UP001597197">
    <property type="component" value="Unassembled WGS sequence"/>
</dbReference>
<proteinExistence type="predicted"/>
<organism evidence="1 2">
    <name type="scientific">Hymenobacter bucti</name>
    <dbReference type="NCBI Taxonomy" id="1844114"/>
    <lineage>
        <taxon>Bacteria</taxon>
        <taxon>Pseudomonadati</taxon>
        <taxon>Bacteroidota</taxon>
        <taxon>Cytophagia</taxon>
        <taxon>Cytophagales</taxon>
        <taxon>Hymenobacteraceae</taxon>
        <taxon>Hymenobacter</taxon>
    </lineage>
</organism>
<accession>A0ABW4QU86</accession>
<sequence>MDERQRVVAYLRQGRSFVSWMGYSWCRFRCGISQGAMGADDLTDGTYCWPEGLTHYILEHNLRLPTELVRHILAQPTFPIEQAKQISPTCEVSLDWWYTQKGWNPAAKSFLSETDQEIKDFIRRYDQNKLFFEDYTEDGLRAIMQLAQELKSNPNA</sequence>
<dbReference type="EMBL" id="JBHUFD010000003">
    <property type="protein sequence ID" value="MFD1873094.1"/>
    <property type="molecule type" value="Genomic_DNA"/>
</dbReference>
<name>A0ABW4QU86_9BACT</name>
<gene>
    <name evidence="1" type="ORF">ACFSDX_11685</name>
</gene>
<keyword evidence="2" id="KW-1185">Reference proteome</keyword>
<dbReference type="RefSeq" id="WP_382313606.1">
    <property type="nucleotide sequence ID" value="NZ_JBHUFD010000003.1"/>
</dbReference>
<evidence type="ECO:0000313" key="1">
    <source>
        <dbReference type="EMBL" id="MFD1873094.1"/>
    </source>
</evidence>
<reference evidence="2" key="1">
    <citation type="journal article" date="2019" name="Int. J. Syst. Evol. Microbiol.">
        <title>The Global Catalogue of Microorganisms (GCM) 10K type strain sequencing project: providing services to taxonomists for standard genome sequencing and annotation.</title>
        <authorList>
            <consortium name="The Broad Institute Genomics Platform"/>
            <consortium name="The Broad Institute Genome Sequencing Center for Infectious Disease"/>
            <person name="Wu L."/>
            <person name="Ma J."/>
        </authorList>
    </citation>
    <scope>NUCLEOTIDE SEQUENCE [LARGE SCALE GENOMIC DNA]</scope>
    <source>
        <strain evidence="2">CGMCC 1.15795</strain>
    </source>
</reference>
<comment type="caution">
    <text evidence="1">The sequence shown here is derived from an EMBL/GenBank/DDBJ whole genome shotgun (WGS) entry which is preliminary data.</text>
</comment>
<evidence type="ECO:0008006" key="3">
    <source>
        <dbReference type="Google" id="ProtNLM"/>
    </source>
</evidence>